<comment type="caution">
    <text evidence="1">The sequence shown here is derived from an EMBL/GenBank/DDBJ whole genome shotgun (WGS) entry which is preliminary data.</text>
</comment>
<gene>
    <name evidence="1" type="ORF">FC756_24090</name>
</gene>
<proteinExistence type="predicted"/>
<evidence type="ECO:0000313" key="1">
    <source>
        <dbReference type="EMBL" id="TKI53425.1"/>
    </source>
</evidence>
<protein>
    <submittedName>
        <fullName evidence="1">SMI1/KNR4 family protein</fullName>
    </submittedName>
</protein>
<sequence>MNKKIEFLRKYRKNAQLILCNEINTFDYSQLPDFWYDLFQEKSLNKRVERILYIWNKYVGIELRNTISYLSRHLKEIDLIMENNKYSILYTIETDNGEIQYYEGRNPKEAFNNIELGENWDKFPLSLRSFYQNIHNGFYLYASKSLGLVPLENVTFFDEDEWGIIEELEEPLQIDLKTTFGFFKSGMGGYVAIDFNNCDNENAVLWWTDEEPRYNINFWDIVDEWIVIGFES</sequence>
<name>A0A4U2Y0Q9_9BACI</name>
<dbReference type="AlphaFoldDB" id="A0A4U2Y0Q9"/>
<organism evidence="1 2">
    <name type="scientific">Lysinibacillus mangiferihumi</name>
    <dbReference type="NCBI Taxonomy" id="1130819"/>
    <lineage>
        <taxon>Bacteria</taxon>
        <taxon>Bacillati</taxon>
        <taxon>Bacillota</taxon>
        <taxon>Bacilli</taxon>
        <taxon>Bacillales</taxon>
        <taxon>Bacillaceae</taxon>
        <taxon>Lysinibacillus</taxon>
    </lineage>
</organism>
<reference evidence="1 2" key="1">
    <citation type="submission" date="2019-04" db="EMBL/GenBank/DDBJ databases">
        <title>Lysinibacillus genome sequencing.</title>
        <authorList>
            <person name="Dunlap C."/>
        </authorList>
    </citation>
    <scope>NUCLEOTIDE SEQUENCE [LARGE SCALE GENOMIC DNA]</scope>
    <source>
        <strain evidence="1 2">CCTCC AB 2010389</strain>
    </source>
</reference>
<keyword evidence="2" id="KW-1185">Reference proteome</keyword>
<accession>A0A4U2Y0Q9</accession>
<dbReference type="EMBL" id="SZPU01000115">
    <property type="protein sequence ID" value="TKI53425.1"/>
    <property type="molecule type" value="Genomic_DNA"/>
</dbReference>
<evidence type="ECO:0000313" key="2">
    <source>
        <dbReference type="Proteomes" id="UP000308744"/>
    </source>
</evidence>
<dbReference type="RefSeq" id="WP_107897321.1">
    <property type="nucleotide sequence ID" value="NZ_PYWM01000036.1"/>
</dbReference>
<dbReference type="Proteomes" id="UP000308744">
    <property type="component" value="Unassembled WGS sequence"/>
</dbReference>